<dbReference type="Proteomes" id="UP000003100">
    <property type="component" value="Unassembled WGS sequence"/>
</dbReference>
<dbReference type="HOGENOM" id="CLU_087284_0_1_9"/>
<keyword evidence="1" id="KW-0560">Oxidoreductase</keyword>
<gene>
    <name evidence="3" type="ORF">RUMHYD_03066</name>
</gene>
<dbReference type="EMBL" id="ACBZ01000165">
    <property type="protein sequence ID" value="EEG48080.1"/>
    <property type="molecule type" value="Genomic_DNA"/>
</dbReference>
<reference evidence="3 4" key="2">
    <citation type="submission" date="2009-02" db="EMBL/GenBank/DDBJ databases">
        <title>Draft genome sequence of Blautia hydrogenotrophica DSM 10507 (Ruminococcus hydrogenotrophicus DSM 10507).</title>
        <authorList>
            <person name="Sudarsanam P."/>
            <person name="Ley R."/>
            <person name="Guruge J."/>
            <person name="Turnbaugh P.J."/>
            <person name="Mahowald M."/>
            <person name="Liep D."/>
            <person name="Gordon J."/>
        </authorList>
    </citation>
    <scope>NUCLEOTIDE SEQUENCE [LARGE SCALE GENOMIC DNA]</scope>
    <source>
        <strain evidence="4">DSM 10507 / JCM 14656 / S5a33</strain>
    </source>
</reference>
<dbReference type="PANTHER" id="PTHR42730">
    <property type="entry name" value="2-OXOGLUTARATE SYNTHASE SUBUNIT KORC"/>
    <property type="match status" value="1"/>
</dbReference>
<reference evidence="3 4" key="1">
    <citation type="submission" date="2009-01" db="EMBL/GenBank/DDBJ databases">
        <authorList>
            <person name="Fulton L."/>
            <person name="Clifton S."/>
            <person name="Fulton B."/>
            <person name="Xu J."/>
            <person name="Minx P."/>
            <person name="Pepin K.H."/>
            <person name="Johnson M."/>
            <person name="Bhonagiri V."/>
            <person name="Nash W.E."/>
            <person name="Mardis E.R."/>
            <person name="Wilson R.K."/>
        </authorList>
    </citation>
    <scope>NUCLEOTIDE SEQUENCE [LARGE SCALE GENOMIC DNA]</scope>
    <source>
        <strain evidence="4">DSM 10507 / JCM 14656 / S5a33</strain>
    </source>
</reference>
<evidence type="ECO:0000256" key="1">
    <source>
        <dbReference type="ARBA" id="ARBA00023002"/>
    </source>
</evidence>
<dbReference type="eggNOG" id="COG1014">
    <property type="taxonomic scope" value="Bacteria"/>
</dbReference>
<feature type="domain" description="Pyruvate/ketoisovalerate oxidoreductase catalytic" evidence="2">
    <location>
        <begin position="10"/>
        <end position="175"/>
    </location>
</feature>
<proteinExistence type="predicted"/>
<organism evidence="3 4">
    <name type="scientific">Blautia hydrogenotrophica (strain DSM 10507 / JCM 14656 / S5a33)</name>
    <name type="common">Ruminococcus hydrogenotrophicus</name>
    <dbReference type="NCBI Taxonomy" id="476272"/>
    <lineage>
        <taxon>Bacteria</taxon>
        <taxon>Bacillati</taxon>
        <taxon>Bacillota</taxon>
        <taxon>Clostridia</taxon>
        <taxon>Lachnospirales</taxon>
        <taxon>Lachnospiraceae</taxon>
        <taxon>Blautia</taxon>
    </lineage>
</organism>
<sequence length="177" mass="19028">MKEVVCAGFGGQGVLTTGLILSDIAIHNGQNTTWMPSYGSAMRGGTANCTVKYGKDTIYNPSQERPDLLLAMNVASFHMFINIVAPGGIVLISDMVDCDTNVRDDVKVVRVPCIQMANDLKHAKGANIVMTGAIVKLMGDFTKEEALEGMNRMFEKKGKAKFAPMNTAAFEAGYDAV</sequence>
<evidence type="ECO:0000313" key="4">
    <source>
        <dbReference type="Proteomes" id="UP000003100"/>
    </source>
</evidence>
<dbReference type="GeneID" id="86822405"/>
<dbReference type="PATRIC" id="fig|476272.21.peg.1199"/>
<name>C0CQB3_BLAHS</name>
<dbReference type="AlphaFoldDB" id="C0CQB3"/>
<dbReference type="SUPFAM" id="SSF53323">
    <property type="entry name" value="Pyruvate-ferredoxin oxidoreductase, PFOR, domain III"/>
    <property type="match status" value="1"/>
</dbReference>
<evidence type="ECO:0000313" key="3">
    <source>
        <dbReference type="EMBL" id="EEG48080.1"/>
    </source>
</evidence>
<evidence type="ECO:0000259" key="2">
    <source>
        <dbReference type="Pfam" id="PF01558"/>
    </source>
</evidence>
<dbReference type="PANTHER" id="PTHR42730:SF1">
    <property type="entry name" value="2-OXOGLUTARATE SYNTHASE SUBUNIT KORC"/>
    <property type="match status" value="1"/>
</dbReference>
<protein>
    <recommendedName>
        <fullName evidence="2">Pyruvate/ketoisovalerate oxidoreductase catalytic domain-containing protein</fullName>
    </recommendedName>
</protein>
<comment type="caution">
    <text evidence="3">The sequence shown here is derived from an EMBL/GenBank/DDBJ whole genome shotgun (WGS) entry which is preliminary data.</text>
</comment>
<dbReference type="RefSeq" id="WP_005950949.1">
    <property type="nucleotide sequence ID" value="NZ_CP136423.1"/>
</dbReference>
<keyword evidence="4" id="KW-1185">Reference proteome</keyword>
<dbReference type="InterPro" id="IPR052554">
    <property type="entry name" value="2-oxoglutarate_synth_KorC"/>
</dbReference>
<dbReference type="Pfam" id="PF01558">
    <property type="entry name" value="POR"/>
    <property type="match status" value="1"/>
</dbReference>
<dbReference type="InterPro" id="IPR002869">
    <property type="entry name" value="Pyrv_flavodox_OxRed_cen"/>
</dbReference>
<dbReference type="GO" id="GO:0016903">
    <property type="term" value="F:oxidoreductase activity, acting on the aldehyde or oxo group of donors"/>
    <property type="evidence" value="ECO:0007669"/>
    <property type="project" value="InterPro"/>
</dbReference>
<dbReference type="Gene3D" id="3.40.920.10">
    <property type="entry name" value="Pyruvate-ferredoxin oxidoreductase, PFOR, domain III"/>
    <property type="match status" value="1"/>
</dbReference>
<accession>C0CQB3</accession>
<dbReference type="InterPro" id="IPR019752">
    <property type="entry name" value="Pyrv/ketoisovalerate_OxRed_cat"/>
</dbReference>